<dbReference type="EMBL" id="GBRH01191659">
    <property type="protein sequence ID" value="JAE06237.1"/>
    <property type="molecule type" value="Transcribed_RNA"/>
</dbReference>
<proteinExistence type="predicted"/>
<name>A0A0A9F1M7_ARUDO</name>
<reference evidence="1" key="2">
    <citation type="journal article" date="2015" name="Data Brief">
        <title>Shoot transcriptome of the giant reed, Arundo donax.</title>
        <authorList>
            <person name="Barrero R.A."/>
            <person name="Guerrero F.D."/>
            <person name="Moolhuijzen P."/>
            <person name="Goolsby J.A."/>
            <person name="Tidwell J."/>
            <person name="Bellgard S.E."/>
            <person name="Bellgard M.I."/>
        </authorList>
    </citation>
    <scope>NUCLEOTIDE SEQUENCE</scope>
    <source>
        <tissue evidence="1">Shoot tissue taken approximately 20 cm above the soil surface</tissue>
    </source>
</reference>
<protein>
    <submittedName>
        <fullName evidence="1">Uncharacterized protein</fullName>
    </submittedName>
</protein>
<sequence length="13" mass="1337">MRWTGGTGGTASR</sequence>
<accession>A0A0A9F1M7</accession>
<reference evidence="1" key="1">
    <citation type="submission" date="2014-09" db="EMBL/GenBank/DDBJ databases">
        <authorList>
            <person name="Magalhaes I.L.F."/>
            <person name="Oliveira U."/>
            <person name="Santos F.R."/>
            <person name="Vidigal T.H.D.A."/>
            <person name="Brescovit A.D."/>
            <person name="Santos A.J."/>
        </authorList>
    </citation>
    <scope>NUCLEOTIDE SEQUENCE</scope>
    <source>
        <tissue evidence="1">Shoot tissue taken approximately 20 cm above the soil surface</tissue>
    </source>
</reference>
<organism evidence="1">
    <name type="scientific">Arundo donax</name>
    <name type="common">Giant reed</name>
    <name type="synonym">Donax arundinaceus</name>
    <dbReference type="NCBI Taxonomy" id="35708"/>
    <lineage>
        <taxon>Eukaryota</taxon>
        <taxon>Viridiplantae</taxon>
        <taxon>Streptophyta</taxon>
        <taxon>Embryophyta</taxon>
        <taxon>Tracheophyta</taxon>
        <taxon>Spermatophyta</taxon>
        <taxon>Magnoliopsida</taxon>
        <taxon>Liliopsida</taxon>
        <taxon>Poales</taxon>
        <taxon>Poaceae</taxon>
        <taxon>PACMAD clade</taxon>
        <taxon>Arundinoideae</taxon>
        <taxon>Arundineae</taxon>
        <taxon>Arundo</taxon>
    </lineage>
</organism>
<evidence type="ECO:0000313" key="1">
    <source>
        <dbReference type="EMBL" id="JAE06237.1"/>
    </source>
</evidence>